<reference evidence="1" key="1">
    <citation type="submission" date="2024-10" db="EMBL/GenBank/DDBJ databases">
        <title>Genetic diversity among independent isolates of the Dolichocephalovirinae subfamily.</title>
        <authorList>
            <person name="Ely B."/>
            <person name="Thomas Q."/>
            <person name="Mohammadi T."/>
        </authorList>
    </citation>
    <scope>NUCLEOTIDE SEQUENCE</scope>
</reference>
<dbReference type="EMBL" id="PQ287320">
    <property type="protein sequence ID" value="XHV10511.1"/>
    <property type="molecule type" value="Genomic_DNA"/>
</dbReference>
<sequence length="122" mass="14141">MIVHVFPDGSTDIEWEVGDRGRVRDPTPEELDQKRERGGWGYHPLKCEFGKEFVVTNIRPREYPGLGPYNRYTQRILVGMEPGKFSKEGWPCPALWPWDMRPLHPLPKIVFEPDEAKAHGQS</sequence>
<evidence type="ECO:0000313" key="1">
    <source>
        <dbReference type="EMBL" id="XHV10511.1"/>
    </source>
</evidence>
<gene>
    <name evidence="1" type="ORF">BL57_039</name>
</gene>
<proteinExistence type="predicted"/>
<organism evidence="1">
    <name type="scientific">Caulobacter phage BL57</name>
    <dbReference type="NCBI Taxonomy" id="3348355"/>
    <lineage>
        <taxon>Viruses</taxon>
    </lineage>
</organism>
<accession>A0AB74UN73</accession>
<name>A0AB74UN73_9VIRU</name>
<protein>
    <submittedName>
        <fullName evidence="1">Uncharacterized protein</fullName>
    </submittedName>
</protein>